<dbReference type="EMBL" id="JBHRSL010000002">
    <property type="protein sequence ID" value="MFC3050959.1"/>
    <property type="molecule type" value="Genomic_DNA"/>
</dbReference>
<dbReference type="Gene3D" id="3.90.1150.10">
    <property type="entry name" value="Aspartate Aminotransferase, domain 1"/>
    <property type="match status" value="1"/>
</dbReference>
<dbReference type="Gene3D" id="1.10.260.50">
    <property type="match status" value="1"/>
</dbReference>
<keyword evidence="5" id="KW-0808">Transferase</keyword>
<dbReference type="Proteomes" id="UP001595444">
    <property type="component" value="Unassembled WGS sequence"/>
</dbReference>
<dbReference type="PIRSF" id="PIRSF005572">
    <property type="entry name" value="NifS"/>
    <property type="match status" value="1"/>
</dbReference>
<dbReference type="InterPro" id="IPR016454">
    <property type="entry name" value="Cysteine_dSase"/>
</dbReference>
<sequence length="374" mass="38998">MKYKHYLDYNATSPIRTSVIEKVASTMAVVGNPSSVHAAGRGARAEVEEARSKIAALVGARPRDIVFTASGTEANNTVIMGSGAASLVVSSIEHDSTLAAVRKSGLPVHMIKTSKTGVVDLISLEQNLKIALRPALVSVMLANNETGVLQPISEIAEIVQKYGARLHTDAIQGAGKVPIDQTSLGADYITLSGHKIGGPQGVAAIVLKPTAPLMPLVVGGGQELGRRSGTENVAGIAGFGVAAIDALVGLADMMRLQQLRDTLERKIIAISGESSVAALSSERLPNTSCLLMPGVKGETQVMHFDLASICVSSGSACSSGKVKVSHVLSAMGYDDTTATSSIRVSLGYQTSNDDIVAFANAWHTIYNRTHNSRG</sequence>
<evidence type="ECO:0000256" key="4">
    <source>
        <dbReference type="ARBA" id="ARBA00013558"/>
    </source>
</evidence>
<evidence type="ECO:0000256" key="5">
    <source>
        <dbReference type="ARBA" id="ARBA00022679"/>
    </source>
</evidence>
<dbReference type="InterPro" id="IPR015421">
    <property type="entry name" value="PyrdxlP-dep_Trfase_major"/>
</dbReference>
<evidence type="ECO:0000256" key="1">
    <source>
        <dbReference type="ARBA" id="ARBA00001933"/>
    </source>
</evidence>
<keyword evidence="6" id="KW-0479">Metal-binding</keyword>
<dbReference type="InterPro" id="IPR000192">
    <property type="entry name" value="Aminotrans_V_dom"/>
</dbReference>
<dbReference type="RefSeq" id="WP_194212280.1">
    <property type="nucleotide sequence ID" value="NZ_CP061205.1"/>
</dbReference>
<comment type="similarity">
    <text evidence="3">Belongs to the class-V pyridoxal-phosphate-dependent aminotransferase family. NifS/IscS subfamily.</text>
</comment>
<keyword evidence="13" id="KW-1185">Reference proteome</keyword>
<keyword evidence="8" id="KW-0408">Iron</keyword>
<dbReference type="InterPro" id="IPR015422">
    <property type="entry name" value="PyrdxlP-dep_Trfase_small"/>
</dbReference>
<accession>A0ABV7D1D0</accession>
<evidence type="ECO:0000313" key="13">
    <source>
        <dbReference type="Proteomes" id="UP001595444"/>
    </source>
</evidence>
<evidence type="ECO:0000313" key="12">
    <source>
        <dbReference type="EMBL" id="MFC3050959.1"/>
    </source>
</evidence>
<comment type="function">
    <text evidence="2">Catalyzes the removal of elemental sulfur atoms from cysteine to produce alanine. Seems to participate in the biosynthesis of the nitrogenase metalloclusters by providing the inorganic sulfur required for the Fe-S core formation.</text>
</comment>
<evidence type="ECO:0000259" key="11">
    <source>
        <dbReference type="Pfam" id="PF00266"/>
    </source>
</evidence>
<evidence type="ECO:0000256" key="9">
    <source>
        <dbReference type="ARBA" id="ARBA00023014"/>
    </source>
</evidence>
<name>A0ABV7D1D0_9PROT</name>
<organism evidence="12 13">
    <name type="scientific">Kordiimonas pumila</name>
    <dbReference type="NCBI Taxonomy" id="2161677"/>
    <lineage>
        <taxon>Bacteria</taxon>
        <taxon>Pseudomonadati</taxon>
        <taxon>Pseudomonadota</taxon>
        <taxon>Alphaproteobacteria</taxon>
        <taxon>Kordiimonadales</taxon>
        <taxon>Kordiimonadaceae</taxon>
        <taxon>Kordiimonas</taxon>
    </lineage>
</organism>
<dbReference type="PANTHER" id="PTHR11601">
    <property type="entry name" value="CYSTEINE DESULFURYLASE FAMILY MEMBER"/>
    <property type="match status" value="1"/>
</dbReference>
<evidence type="ECO:0000256" key="8">
    <source>
        <dbReference type="ARBA" id="ARBA00023004"/>
    </source>
</evidence>
<keyword evidence="9" id="KW-0411">Iron-sulfur</keyword>
<reference evidence="13" key="1">
    <citation type="journal article" date="2019" name="Int. J. Syst. Evol. Microbiol.">
        <title>The Global Catalogue of Microorganisms (GCM) 10K type strain sequencing project: providing services to taxonomists for standard genome sequencing and annotation.</title>
        <authorList>
            <consortium name="The Broad Institute Genomics Platform"/>
            <consortium name="The Broad Institute Genome Sequencing Center for Infectious Disease"/>
            <person name="Wu L."/>
            <person name="Ma J."/>
        </authorList>
    </citation>
    <scope>NUCLEOTIDE SEQUENCE [LARGE SCALE GENOMIC DNA]</scope>
    <source>
        <strain evidence="13">KCTC 62164</strain>
    </source>
</reference>
<keyword evidence="7" id="KW-0663">Pyridoxal phosphate</keyword>
<evidence type="ECO:0000256" key="10">
    <source>
        <dbReference type="ARBA" id="ARBA00050776"/>
    </source>
</evidence>
<comment type="caution">
    <text evidence="12">The sequence shown here is derived from an EMBL/GenBank/DDBJ whole genome shotgun (WGS) entry which is preliminary data.</text>
</comment>
<comment type="cofactor">
    <cofactor evidence="1">
        <name>pyridoxal 5'-phosphate</name>
        <dbReference type="ChEBI" id="CHEBI:597326"/>
    </cofactor>
</comment>
<gene>
    <name evidence="12" type="ORF">ACFOKA_03465</name>
</gene>
<dbReference type="SUPFAM" id="SSF53383">
    <property type="entry name" value="PLP-dependent transferases"/>
    <property type="match status" value="1"/>
</dbReference>
<dbReference type="Pfam" id="PF00266">
    <property type="entry name" value="Aminotran_5"/>
    <property type="match status" value="1"/>
</dbReference>
<dbReference type="PANTHER" id="PTHR11601:SF34">
    <property type="entry name" value="CYSTEINE DESULFURASE"/>
    <property type="match status" value="1"/>
</dbReference>
<evidence type="ECO:0000256" key="2">
    <source>
        <dbReference type="ARBA" id="ARBA00003120"/>
    </source>
</evidence>
<comment type="catalytic activity">
    <reaction evidence="10">
        <text>(sulfur carrier)-H + L-cysteine = (sulfur carrier)-SH + L-alanine</text>
        <dbReference type="Rhea" id="RHEA:43892"/>
        <dbReference type="Rhea" id="RHEA-COMP:14737"/>
        <dbReference type="Rhea" id="RHEA-COMP:14739"/>
        <dbReference type="ChEBI" id="CHEBI:29917"/>
        <dbReference type="ChEBI" id="CHEBI:35235"/>
        <dbReference type="ChEBI" id="CHEBI:57972"/>
        <dbReference type="ChEBI" id="CHEBI:64428"/>
        <dbReference type="EC" id="2.8.1.7"/>
    </reaction>
</comment>
<protein>
    <recommendedName>
        <fullName evidence="4">Cysteine desulfurase</fullName>
    </recommendedName>
</protein>
<feature type="domain" description="Aminotransferase class V" evidence="11">
    <location>
        <begin position="5"/>
        <end position="357"/>
    </location>
</feature>
<evidence type="ECO:0000256" key="6">
    <source>
        <dbReference type="ARBA" id="ARBA00022723"/>
    </source>
</evidence>
<evidence type="ECO:0000256" key="7">
    <source>
        <dbReference type="ARBA" id="ARBA00022898"/>
    </source>
</evidence>
<evidence type="ECO:0000256" key="3">
    <source>
        <dbReference type="ARBA" id="ARBA00006490"/>
    </source>
</evidence>
<dbReference type="Gene3D" id="3.40.640.10">
    <property type="entry name" value="Type I PLP-dependent aspartate aminotransferase-like (Major domain)"/>
    <property type="match status" value="1"/>
</dbReference>
<dbReference type="InterPro" id="IPR015424">
    <property type="entry name" value="PyrdxlP-dep_Trfase"/>
</dbReference>
<proteinExistence type="inferred from homology"/>